<evidence type="ECO:0000259" key="2">
    <source>
        <dbReference type="Pfam" id="PF04187"/>
    </source>
</evidence>
<evidence type="ECO:0000313" key="4">
    <source>
        <dbReference type="Proteomes" id="UP000035100"/>
    </source>
</evidence>
<gene>
    <name evidence="3" type="ORF">Wenmar_01017</name>
</gene>
<dbReference type="Proteomes" id="UP000035100">
    <property type="component" value="Unassembled WGS sequence"/>
</dbReference>
<name>A0A0D0Q8B2_9RHOB</name>
<dbReference type="AlphaFoldDB" id="A0A0D0Q8B2"/>
<feature type="chain" id="PRO_5002218994" evidence="1">
    <location>
        <begin position="18"/>
        <end position="256"/>
    </location>
</feature>
<accession>A0A0D0Q8B2</accession>
<comment type="caution">
    <text evidence="3">The sequence shown here is derived from an EMBL/GenBank/DDBJ whole genome shotgun (WGS) entry which is preliminary data.</text>
</comment>
<dbReference type="STRING" id="1123501.Wenmar_01017"/>
<keyword evidence="1" id="KW-0732">Signal</keyword>
<dbReference type="EMBL" id="AONG01000005">
    <property type="protein sequence ID" value="KIQ70639.1"/>
    <property type="molecule type" value="Genomic_DNA"/>
</dbReference>
<protein>
    <submittedName>
        <fullName evidence="3">Putative iron-regulated protein</fullName>
    </submittedName>
</protein>
<evidence type="ECO:0000313" key="3">
    <source>
        <dbReference type="EMBL" id="KIQ70639.1"/>
    </source>
</evidence>
<organism evidence="3 4">
    <name type="scientific">Wenxinia marina DSM 24838</name>
    <dbReference type="NCBI Taxonomy" id="1123501"/>
    <lineage>
        <taxon>Bacteria</taxon>
        <taxon>Pseudomonadati</taxon>
        <taxon>Pseudomonadota</taxon>
        <taxon>Alphaproteobacteria</taxon>
        <taxon>Rhodobacterales</taxon>
        <taxon>Roseobacteraceae</taxon>
        <taxon>Wenxinia</taxon>
    </lineage>
</organism>
<dbReference type="Gene3D" id="3.40.50.11550">
    <property type="match status" value="2"/>
</dbReference>
<feature type="signal peptide" evidence="1">
    <location>
        <begin position="1"/>
        <end position="17"/>
    </location>
</feature>
<sequence>MIRAALALLLIPMSALSQEGADIVVLGEVHDSAEAHARQAELVAEIVPAALVFEMLTADQVAAAEGIDLTDADALAAAFAWADSGWPDFALYSPIFAAAPEAALYGGSAPRDLVTAVATHPPGAANASPMRGYDLPPLSGADRAVLMDEQFEAHCRAMPREMMGRMVDAQRLRDWWMADAALLALEETGGPVVVIAGTGHARADFGVPAVIAHLAPGTSVWTLGQVEGAAPPGAPFDSVEAVPPVDRPNPCAAFAE</sequence>
<dbReference type="CDD" id="cd14727">
    <property type="entry name" value="ChanN-like"/>
    <property type="match status" value="1"/>
</dbReference>
<dbReference type="InterPro" id="IPR007314">
    <property type="entry name" value="Cofac_haem-bd_dom"/>
</dbReference>
<proteinExistence type="predicted"/>
<evidence type="ECO:0000256" key="1">
    <source>
        <dbReference type="SAM" id="SignalP"/>
    </source>
</evidence>
<keyword evidence="4" id="KW-1185">Reference proteome</keyword>
<reference evidence="3 4" key="1">
    <citation type="submission" date="2013-01" db="EMBL/GenBank/DDBJ databases">
        <authorList>
            <person name="Fiebig A."/>
            <person name="Goeker M."/>
            <person name="Klenk H.-P.P."/>
        </authorList>
    </citation>
    <scope>NUCLEOTIDE SEQUENCE [LARGE SCALE GENOMIC DNA]</scope>
    <source>
        <strain evidence="3 4">DSM 24838</strain>
    </source>
</reference>
<dbReference type="OrthoDB" id="9795827at2"/>
<dbReference type="RefSeq" id="WP_018302799.1">
    <property type="nucleotide sequence ID" value="NZ_KB902288.1"/>
</dbReference>
<dbReference type="eggNOG" id="COG3016">
    <property type="taxonomic scope" value="Bacteria"/>
</dbReference>
<dbReference type="Pfam" id="PF04187">
    <property type="entry name" value="Cofac_haem_bdg"/>
    <property type="match status" value="1"/>
</dbReference>
<feature type="domain" description="Haem-binding uptake Tiki superfamily ChaN" evidence="2">
    <location>
        <begin position="19"/>
        <end position="210"/>
    </location>
</feature>
<dbReference type="SUPFAM" id="SSF159501">
    <property type="entry name" value="EreA/ChaN-like"/>
    <property type="match status" value="1"/>
</dbReference>